<evidence type="ECO:0000256" key="11">
    <source>
        <dbReference type="ARBA" id="ARBA00023049"/>
    </source>
</evidence>
<evidence type="ECO:0000259" key="17">
    <source>
        <dbReference type="Pfam" id="PF17900"/>
    </source>
</evidence>
<dbReference type="InterPro" id="IPR012779">
    <property type="entry name" value="Peptidase_M1_pepN"/>
</dbReference>
<evidence type="ECO:0000256" key="5">
    <source>
        <dbReference type="ARBA" id="ARBA00015611"/>
    </source>
</evidence>
<dbReference type="EC" id="3.4.11.2" evidence="4 13"/>
<dbReference type="InterPro" id="IPR035414">
    <property type="entry name" value="Peptidase_M1_pepN_Ig-like"/>
</dbReference>
<sequence>MSESQPQAVYLKDYTAPDYRIETINLRFDLDPEATTVTSRMEVRANYDPAEGRRPFVLNGQELELVSVSMDHDPVGDEGYEISDDTLVIPHPPAHFHLEVVTRINPSANTALEGLYVSGGNFCTQCEAEGFRKITYFPDRPDVMTRFTTTVVADRKEYPVLLSNGDRIDSGELEDGRHYVTWHDPSLKPSYLFALVAGDLACIADHFTTMSGKEVKLELYVQYGNEDKTEHAMRSLKKAMRWDEEVYGREYDLNTYMIVAVDDFNMGAMENKGLNIFNSRFILAKPETATDMDFVNIEGVIAHEYFHNWSGNRVTCRDWFQLSLKEGFTVFRDSQFTADMTSPAVKRIDDVSLLRTRQFAEDAGPMAHPIRPDSYVEINNFYTLTIYEKGAEVVRMIHTLLGPERFRKGSDLYFKRHDGQAVTTDDFVRAMEDANGVDLSRFSHWYEQAGTPRVEVERAYDAAAKQYRLTLRQSCPPTPGQPEKAPCQIPVKTALLSREGAALPLRLAGESQAGGSERVLVLNEPDQTFIFEEIPAEPVPSLLRAFSAPVKLEGGYSDEELAFLMGNETDDFNRWDAGQQLALRVIVRLIEGAPRELDRGLSAAFGKILADDRLDPALVAEALALPPEEYIAECMDEVDPLAIHEARQFVRIALAETHHEALAARYTALADPGPYRVEADAMGRRRLRNACLAYLVQLEGESERAFAQYEAAGNMTDSMAALVALVHNAAPRYDEALQHFYQRWHEDPLVLDKWFAVQAAAPAPGALERVRKLLDHPDFTMRNPNRVRSVIGAFVMRNPAGFHRDLAAYTFLADQIISLDRLNPQVAARMLDPLTRWKRYDESRRNVMKEELERILRVPRISSDVYEVVSKSLAA</sequence>
<keyword evidence="9" id="KW-0378">Hydrolase</keyword>
<reference evidence="18 19" key="1">
    <citation type="submission" date="2016-10" db="EMBL/GenBank/DDBJ databases">
        <authorList>
            <person name="de Groot N.N."/>
        </authorList>
    </citation>
    <scope>NUCLEOTIDE SEQUENCE [LARGE SCALE GENOMIC DNA]</scope>
    <source>
        <strain evidence="18 19">HLD2</strain>
    </source>
</reference>
<dbReference type="InterPro" id="IPR042097">
    <property type="entry name" value="Aminopeptidase_N-like_N_sf"/>
</dbReference>
<dbReference type="GO" id="GO:0008270">
    <property type="term" value="F:zinc ion binding"/>
    <property type="evidence" value="ECO:0007669"/>
    <property type="project" value="InterPro"/>
</dbReference>
<dbReference type="FunFam" id="3.30.2010.30:FF:000002">
    <property type="entry name" value="Putative aminopeptidase N"/>
    <property type="match status" value="1"/>
</dbReference>
<dbReference type="GO" id="GO:0008237">
    <property type="term" value="F:metallopeptidase activity"/>
    <property type="evidence" value="ECO:0007669"/>
    <property type="project" value="UniProtKB-UniRule"/>
</dbReference>
<evidence type="ECO:0000313" key="18">
    <source>
        <dbReference type="EMBL" id="SCZ57357.1"/>
    </source>
</evidence>
<dbReference type="InterPro" id="IPR045357">
    <property type="entry name" value="Aminopeptidase_N-like_N"/>
</dbReference>
<evidence type="ECO:0000256" key="6">
    <source>
        <dbReference type="ARBA" id="ARBA00022438"/>
    </source>
</evidence>
<dbReference type="Pfam" id="PF17900">
    <property type="entry name" value="Peptidase_M1_N"/>
    <property type="match status" value="1"/>
</dbReference>
<dbReference type="Gene3D" id="3.30.2010.30">
    <property type="match status" value="1"/>
</dbReference>
<dbReference type="RefSeq" id="WP_092994570.1">
    <property type="nucleotide sequence ID" value="NZ_FMWD01000004.1"/>
</dbReference>
<evidence type="ECO:0000256" key="1">
    <source>
        <dbReference type="ARBA" id="ARBA00000098"/>
    </source>
</evidence>
<feature type="domain" description="Peptidase M1 alanyl aminopeptidase Ig-like fold" evidence="15">
    <location>
        <begin position="450"/>
        <end position="553"/>
    </location>
</feature>
<dbReference type="InterPro" id="IPR001930">
    <property type="entry name" value="Peptidase_M1"/>
</dbReference>
<evidence type="ECO:0000256" key="2">
    <source>
        <dbReference type="ARBA" id="ARBA00001947"/>
    </source>
</evidence>
<dbReference type="Gene3D" id="2.60.40.1840">
    <property type="match status" value="1"/>
</dbReference>
<dbReference type="GO" id="GO:0006508">
    <property type="term" value="P:proteolysis"/>
    <property type="evidence" value="ECO:0007669"/>
    <property type="project" value="UniProtKB-UniRule"/>
</dbReference>
<dbReference type="Proteomes" id="UP000199648">
    <property type="component" value="Unassembled WGS sequence"/>
</dbReference>
<evidence type="ECO:0000256" key="13">
    <source>
        <dbReference type="NCBIfam" id="TIGR02414"/>
    </source>
</evidence>
<evidence type="ECO:0000259" key="15">
    <source>
        <dbReference type="Pfam" id="PF11940"/>
    </source>
</evidence>
<dbReference type="FunFam" id="2.60.40.1840:FF:000001">
    <property type="entry name" value="Aminopeptidase N"/>
    <property type="match status" value="1"/>
</dbReference>
<dbReference type="Gene3D" id="1.10.390.10">
    <property type="entry name" value="Neutral Protease Domain 2"/>
    <property type="match status" value="1"/>
</dbReference>
<dbReference type="InterPro" id="IPR027268">
    <property type="entry name" value="Peptidase_M4/M1_CTD_sf"/>
</dbReference>
<dbReference type="Gene3D" id="2.60.40.1730">
    <property type="entry name" value="tricorn interacting facor f3 domain"/>
    <property type="match status" value="1"/>
</dbReference>
<dbReference type="CDD" id="cd09600">
    <property type="entry name" value="M1_APN"/>
    <property type="match status" value="1"/>
</dbReference>
<keyword evidence="7" id="KW-0645">Protease</keyword>
<keyword evidence="19" id="KW-1185">Reference proteome</keyword>
<dbReference type="Gene3D" id="1.25.50.10">
    <property type="entry name" value="Peptidase M1, alanyl aminopeptidase, C-terminal domain"/>
    <property type="match status" value="1"/>
</dbReference>
<evidence type="ECO:0000256" key="9">
    <source>
        <dbReference type="ARBA" id="ARBA00022801"/>
    </source>
</evidence>
<organism evidence="18 19">
    <name type="scientific">Thiohalomonas denitrificans</name>
    <dbReference type="NCBI Taxonomy" id="415747"/>
    <lineage>
        <taxon>Bacteria</taxon>
        <taxon>Pseudomonadati</taxon>
        <taxon>Pseudomonadota</taxon>
        <taxon>Gammaproteobacteria</taxon>
        <taxon>Thiohalomonadales</taxon>
        <taxon>Thiohalomonadaceae</taxon>
        <taxon>Thiohalomonas</taxon>
    </lineage>
</organism>
<keyword evidence="11" id="KW-0482">Metalloprotease</keyword>
<dbReference type="Pfam" id="PF01433">
    <property type="entry name" value="Peptidase_M1"/>
    <property type="match status" value="1"/>
</dbReference>
<feature type="domain" description="Peptidase M1 alanyl aminopeptidase C-terminal" evidence="16">
    <location>
        <begin position="558"/>
        <end position="874"/>
    </location>
</feature>
<evidence type="ECO:0000259" key="14">
    <source>
        <dbReference type="Pfam" id="PF01433"/>
    </source>
</evidence>
<dbReference type="InterPro" id="IPR037144">
    <property type="entry name" value="Peptidase_M1_pepN_C_sf"/>
</dbReference>
<dbReference type="InterPro" id="IPR014782">
    <property type="entry name" value="Peptidase_M1_dom"/>
</dbReference>
<dbReference type="STRING" id="415747.SAMN03097708_01412"/>
<dbReference type="PRINTS" id="PR00756">
    <property type="entry name" value="ALADIPTASE"/>
</dbReference>
<evidence type="ECO:0000256" key="12">
    <source>
        <dbReference type="ARBA" id="ARBA00059739"/>
    </source>
</evidence>
<dbReference type="Pfam" id="PF11940">
    <property type="entry name" value="DUF3458"/>
    <property type="match status" value="1"/>
</dbReference>
<accession>A0A1G5Q6R3</accession>
<comment type="cofactor">
    <cofactor evidence="2">
        <name>Zn(2+)</name>
        <dbReference type="ChEBI" id="CHEBI:29105"/>
    </cofactor>
</comment>
<dbReference type="PANTHER" id="PTHR46322">
    <property type="entry name" value="PUROMYCIN-SENSITIVE AMINOPEPTIDASE"/>
    <property type="match status" value="1"/>
</dbReference>
<evidence type="ECO:0000256" key="8">
    <source>
        <dbReference type="ARBA" id="ARBA00022723"/>
    </source>
</evidence>
<evidence type="ECO:0000256" key="4">
    <source>
        <dbReference type="ARBA" id="ARBA00012564"/>
    </source>
</evidence>
<evidence type="ECO:0000256" key="10">
    <source>
        <dbReference type="ARBA" id="ARBA00022833"/>
    </source>
</evidence>
<name>A0A1G5Q6R3_9GAMM</name>
<proteinExistence type="inferred from homology"/>
<comment type="function">
    <text evidence="12">Aminopeptidase N is involved in the degradation of intracellular peptides generated by protein breakdown during normal growth as well as in response to nutrient starvation.</text>
</comment>
<gene>
    <name evidence="18" type="ORF">SAMN03097708_01412</name>
</gene>
<dbReference type="InterPro" id="IPR024601">
    <property type="entry name" value="Peptidase_M1_pepN_C"/>
</dbReference>
<comment type="similarity">
    <text evidence="3">Belongs to the peptidase M1 family.</text>
</comment>
<protein>
    <recommendedName>
        <fullName evidence="5 13">Aminopeptidase N</fullName>
        <ecNumber evidence="4 13">3.4.11.2</ecNumber>
    </recommendedName>
</protein>
<dbReference type="PANTHER" id="PTHR46322:SF1">
    <property type="entry name" value="PUROMYCIN-SENSITIVE AMINOPEPTIDASE"/>
    <property type="match status" value="1"/>
</dbReference>
<dbReference type="AlphaFoldDB" id="A0A1G5Q6R3"/>
<evidence type="ECO:0000259" key="16">
    <source>
        <dbReference type="Pfam" id="PF17432"/>
    </source>
</evidence>
<dbReference type="OrthoDB" id="100605at2"/>
<evidence type="ECO:0000256" key="3">
    <source>
        <dbReference type="ARBA" id="ARBA00010136"/>
    </source>
</evidence>
<feature type="domain" description="Aminopeptidase N-like N-terminal" evidence="17">
    <location>
        <begin position="25"/>
        <end position="192"/>
    </location>
</feature>
<dbReference type="InterPro" id="IPR038438">
    <property type="entry name" value="PepN_Ig-like_sf"/>
</dbReference>
<comment type="catalytic activity">
    <reaction evidence="1">
        <text>Release of an N-terminal amino acid, Xaa-|-Yaa- from a peptide, amide or arylamide. Xaa is preferably Ala, but may be most amino acids including Pro (slow action). When a terminal hydrophobic residue is followed by a prolyl residue, the two may be released as an intact Xaa-Pro dipeptide.</text>
        <dbReference type="EC" id="3.4.11.2"/>
    </reaction>
</comment>
<dbReference type="SUPFAM" id="SSF55486">
    <property type="entry name" value="Metalloproteases ('zincins'), catalytic domain"/>
    <property type="match status" value="1"/>
</dbReference>
<keyword evidence="6 18" id="KW-0031">Aminopeptidase</keyword>
<dbReference type="GO" id="GO:0016285">
    <property type="term" value="F:alanyl aminopeptidase activity"/>
    <property type="evidence" value="ECO:0007669"/>
    <property type="project" value="UniProtKB-EC"/>
</dbReference>
<feature type="domain" description="Peptidase M1 membrane alanine aminopeptidase" evidence="14">
    <location>
        <begin position="232"/>
        <end position="444"/>
    </location>
</feature>
<dbReference type="NCBIfam" id="TIGR02414">
    <property type="entry name" value="pepN_proteo"/>
    <property type="match status" value="1"/>
</dbReference>
<dbReference type="FunFam" id="1.10.390.10:FF:000002">
    <property type="entry name" value="Aminopeptidase N"/>
    <property type="match status" value="1"/>
</dbReference>
<evidence type="ECO:0000256" key="7">
    <source>
        <dbReference type="ARBA" id="ARBA00022670"/>
    </source>
</evidence>
<keyword evidence="8" id="KW-0479">Metal-binding</keyword>
<keyword evidence="10" id="KW-0862">Zinc</keyword>
<dbReference type="Pfam" id="PF17432">
    <property type="entry name" value="DUF3458_C"/>
    <property type="match status" value="1"/>
</dbReference>
<dbReference type="SUPFAM" id="SSF63737">
    <property type="entry name" value="Leukotriene A4 hydrolase N-terminal domain"/>
    <property type="match status" value="1"/>
</dbReference>
<dbReference type="EMBL" id="FMWD01000004">
    <property type="protein sequence ID" value="SCZ57357.1"/>
    <property type="molecule type" value="Genomic_DNA"/>
</dbReference>
<dbReference type="FunFam" id="2.60.40.1730:FF:000005">
    <property type="entry name" value="Aminopeptidase N"/>
    <property type="match status" value="1"/>
</dbReference>
<evidence type="ECO:0000313" key="19">
    <source>
        <dbReference type="Proteomes" id="UP000199648"/>
    </source>
</evidence>